<dbReference type="Gene3D" id="1.10.10.410">
    <property type="match status" value="1"/>
</dbReference>
<dbReference type="SUPFAM" id="SSF89095">
    <property type="entry name" value="GatB/YqeY motif"/>
    <property type="match status" value="1"/>
</dbReference>
<proteinExistence type="predicted"/>
<evidence type="ECO:0000313" key="2">
    <source>
        <dbReference type="Proteomes" id="UP000030003"/>
    </source>
</evidence>
<comment type="caution">
    <text evidence="1">The sequence shown here is derived from an EMBL/GenBank/DDBJ whole genome shotgun (WGS) entry which is preliminary data.</text>
</comment>
<dbReference type="InterPro" id="IPR019004">
    <property type="entry name" value="YqeY/Aim41"/>
</dbReference>
<dbReference type="OrthoDB" id="9788127at2"/>
<dbReference type="EMBL" id="AVBH01000012">
    <property type="protein sequence ID" value="KGO99525.1"/>
    <property type="molecule type" value="Genomic_DNA"/>
</dbReference>
<dbReference type="InterPro" id="IPR042184">
    <property type="entry name" value="YqeY/Aim41_N"/>
</dbReference>
<dbReference type="eggNOG" id="COG1610">
    <property type="taxonomic scope" value="Bacteria"/>
</dbReference>
<dbReference type="InterPro" id="IPR023168">
    <property type="entry name" value="GatB_Yqey_C_2"/>
</dbReference>
<dbReference type="AlphaFoldDB" id="A0A0A0M8Y8"/>
<dbReference type="Proteomes" id="UP000030003">
    <property type="component" value="Unassembled WGS sequence"/>
</dbReference>
<evidence type="ECO:0000313" key="1">
    <source>
        <dbReference type="EMBL" id="KGO99525.1"/>
    </source>
</evidence>
<organism evidence="1 2">
    <name type="scientific">Lysobacter defluvii IMMIB APB-9 = DSM 18482</name>
    <dbReference type="NCBI Taxonomy" id="1385515"/>
    <lineage>
        <taxon>Bacteria</taxon>
        <taxon>Pseudomonadati</taxon>
        <taxon>Pseudomonadota</taxon>
        <taxon>Gammaproteobacteria</taxon>
        <taxon>Lysobacterales</taxon>
        <taxon>Lysobacteraceae</taxon>
        <taxon>Novilysobacter</taxon>
    </lineage>
</organism>
<dbReference type="STRING" id="1385515.GCA_000423325_01571"/>
<dbReference type="GO" id="GO:0016884">
    <property type="term" value="F:carbon-nitrogen ligase activity, with glutamine as amido-N-donor"/>
    <property type="evidence" value="ECO:0007669"/>
    <property type="project" value="InterPro"/>
</dbReference>
<dbReference type="Pfam" id="PF09424">
    <property type="entry name" value="YqeY"/>
    <property type="match status" value="1"/>
</dbReference>
<dbReference type="PANTHER" id="PTHR28055:SF1">
    <property type="entry name" value="ALTERED INHERITANCE OF MITOCHONDRIA PROTEIN 41, MITOCHONDRIAL"/>
    <property type="match status" value="1"/>
</dbReference>
<sequence length="148" mass="15995">MSLKDQLTTDMKAAMKGGDKQSLGVIRLVNAAIKQREVDERIELDDAQVVAVLDKMVKQRRDSVAQYEAAGREDLAQVERDEITVIERYLPAKMDEASIAAEIEAAVAETGAAAPADMGKLMGVLKPRLAGKADMGLVSKLVKQRLGS</sequence>
<gene>
    <name evidence="1" type="ORF">N791_05115</name>
</gene>
<keyword evidence="1" id="KW-0808">Transferase</keyword>
<accession>A0A0A0M8Y8</accession>
<dbReference type="RefSeq" id="WP_027069918.1">
    <property type="nucleotide sequence ID" value="NZ_AUHT01000008.1"/>
</dbReference>
<dbReference type="Gene3D" id="1.10.1510.10">
    <property type="entry name" value="Uncharacterised protein YqeY/AIM41 PF09424, N-terminal domain"/>
    <property type="match status" value="1"/>
</dbReference>
<keyword evidence="2" id="KW-1185">Reference proteome</keyword>
<reference evidence="1 2" key="1">
    <citation type="submission" date="2013-08" db="EMBL/GenBank/DDBJ databases">
        <title>Genomic analysis of Lysobacter defluvii.</title>
        <authorList>
            <person name="Wang Q."/>
            <person name="Wang G."/>
        </authorList>
    </citation>
    <scope>NUCLEOTIDE SEQUENCE [LARGE SCALE GENOMIC DNA]</scope>
    <source>
        <strain evidence="1 2">IMMIB APB-9</strain>
    </source>
</reference>
<dbReference type="InterPro" id="IPR003789">
    <property type="entry name" value="Asn/Gln_tRNA_amidoTrase-B-like"/>
</dbReference>
<dbReference type="PANTHER" id="PTHR28055">
    <property type="entry name" value="ALTERED INHERITANCE OF MITOCHONDRIA PROTEIN 41, MITOCHONDRIAL"/>
    <property type="match status" value="1"/>
</dbReference>
<protein>
    <submittedName>
        <fullName evidence="1">Glutamyl-tRNA amidotransferase</fullName>
    </submittedName>
</protein>
<name>A0A0A0M8Y8_9GAMM</name>
<dbReference type="GO" id="GO:0016740">
    <property type="term" value="F:transferase activity"/>
    <property type="evidence" value="ECO:0007669"/>
    <property type="project" value="UniProtKB-KW"/>
</dbReference>